<keyword evidence="3" id="KW-1185">Reference proteome</keyword>
<proteinExistence type="predicted"/>
<evidence type="ECO:0000313" key="2">
    <source>
        <dbReference type="EMBL" id="GGC60080.1"/>
    </source>
</evidence>
<keyword evidence="1" id="KW-0812">Transmembrane</keyword>
<organism evidence="2 3">
    <name type="scientific">Hoyosella rhizosphaerae</name>
    <dbReference type="NCBI Taxonomy" id="1755582"/>
    <lineage>
        <taxon>Bacteria</taxon>
        <taxon>Bacillati</taxon>
        <taxon>Actinomycetota</taxon>
        <taxon>Actinomycetes</taxon>
        <taxon>Mycobacteriales</taxon>
        <taxon>Hoyosellaceae</taxon>
        <taxon>Hoyosella</taxon>
    </lineage>
</organism>
<protein>
    <recommendedName>
        <fullName evidence="4">ABC transporter permease</fullName>
    </recommendedName>
</protein>
<reference evidence="2" key="2">
    <citation type="submission" date="2020-09" db="EMBL/GenBank/DDBJ databases">
        <authorList>
            <person name="Sun Q."/>
            <person name="Zhou Y."/>
        </authorList>
    </citation>
    <scope>NUCLEOTIDE SEQUENCE</scope>
    <source>
        <strain evidence="2">CGMCC 1.15478</strain>
    </source>
</reference>
<sequence>MIKTTWRQYRTLVVLTGVAFAALAVGALASNQVLRSYSADTPGPTPMPRYDVDRCTEIACIAGSYMGITSALLSGLVFLFGALVGATLTARPRDTETHILAFTQSSSRWSWMSSRVLVVVLPLSIAAGLLGAAYATTRTPEFAGVPGRFSYDIYVLWGPVTAAMMFASMMVGAVLGLFLKSTYAVPAALVAVILGGMIVGGFRSELTPPETRAEALHTLWTGTGIDDSPESFARYRDWEFRRAIEDFNGDPIGDQAVLCPRSYGSQSIEVDRQRFVTSSDELVSCLEENGAHQVTVYYHPDEHFWTVQFRESMLYLLAGLALLIPARLRISRL</sequence>
<reference evidence="2" key="1">
    <citation type="journal article" date="2014" name="Int. J. Syst. Evol. Microbiol.">
        <title>Complete genome sequence of Corynebacterium casei LMG S-19264T (=DSM 44701T), isolated from a smear-ripened cheese.</title>
        <authorList>
            <consortium name="US DOE Joint Genome Institute (JGI-PGF)"/>
            <person name="Walter F."/>
            <person name="Albersmeier A."/>
            <person name="Kalinowski J."/>
            <person name="Ruckert C."/>
        </authorList>
    </citation>
    <scope>NUCLEOTIDE SEQUENCE</scope>
    <source>
        <strain evidence="2">CGMCC 1.15478</strain>
    </source>
</reference>
<dbReference type="AlphaFoldDB" id="A0A916U5E8"/>
<feature type="transmembrane region" description="Helical" evidence="1">
    <location>
        <begin position="116"/>
        <end position="135"/>
    </location>
</feature>
<evidence type="ECO:0000256" key="1">
    <source>
        <dbReference type="SAM" id="Phobius"/>
    </source>
</evidence>
<comment type="caution">
    <text evidence="2">The sequence shown here is derived from an EMBL/GenBank/DDBJ whole genome shotgun (WGS) entry which is preliminary data.</text>
</comment>
<dbReference type="Proteomes" id="UP000641514">
    <property type="component" value="Unassembled WGS sequence"/>
</dbReference>
<evidence type="ECO:0008006" key="4">
    <source>
        <dbReference type="Google" id="ProtNLM"/>
    </source>
</evidence>
<gene>
    <name evidence="2" type="ORF">GCM10011410_10680</name>
</gene>
<evidence type="ECO:0000313" key="3">
    <source>
        <dbReference type="Proteomes" id="UP000641514"/>
    </source>
</evidence>
<feature type="transmembrane region" description="Helical" evidence="1">
    <location>
        <begin position="155"/>
        <end position="178"/>
    </location>
</feature>
<accession>A0A916U5E8</accession>
<feature type="transmembrane region" description="Helical" evidence="1">
    <location>
        <begin position="183"/>
        <end position="202"/>
    </location>
</feature>
<name>A0A916U5E8_9ACTN</name>
<keyword evidence="1" id="KW-1133">Transmembrane helix</keyword>
<feature type="transmembrane region" description="Helical" evidence="1">
    <location>
        <begin position="71"/>
        <end position="90"/>
    </location>
</feature>
<keyword evidence="1" id="KW-0472">Membrane</keyword>
<dbReference type="EMBL" id="BMJH01000001">
    <property type="protein sequence ID" value="GGC60080.1"/>
    <property type="molecule type" value="Genomic_DNA"/>
</dbReference>
<dbReference type="RefSeq" id="WP_188671310.1">
    <property type="nucleotide sequence ID" value="NZ_BMJH01000001.1"/>
</dbReference>